<keyword evidence="4" id="KW-1185">Reference proteome</keyword>
<evidence type="ECO:0000259" key="2">
    <source>
        <dbReference type="Pfam" id="PF10223"/>
    </source>
</evidence>
<proteinExistence type="inferred from homology"/>
<dbReference type="Pfam" id="PF10223">
    <property type="entry name" value="Menorin_N"/>
    <property type="match status" value="1"/>
</dbReference>
<gene>
    <name evidence="3" type="ORF">THRCLA_02135</name>
</gene>
<accession>A0A1W0A667</accession>
<evidence type="ECO:0000256" key="1">
    <source>
        <dbReference type="ARBA" id="ARBA00044953"/>
    </source>
</evidence>
<dbReference type="EMBL" id="JNBS01000416">
    <property type="protein sequence ID" value="OQS05783.1"/>
    <property type="molecule type" value="Genomic_DNA"/>
</dbReference>
<dbReference type="InterPro" id="IPR019356">
    <property type="entry name" value="Menorin_dom"/>
</dbReference>
<dbReference type="OrthoDB" id="413402at2759"/>
<evidence type="ECO:0000313" key="4">
    <source>
        <dbReference type="Proteomes" id="UP000243217"/>
    </source>
</evidence>
<evidence type="ECO:0000313" key="3">
    <source>
        <dbReference type="EMBL" id="OQS05783.1"/>
    </source>
</evidence>
<feature type="domain" description="Menorin-like" evidence="2">
    <location>
        <begin position="11"/>
        <end position="230"/>
    </location>
</feature>
<organism evidence="3 4">
    <name type="scientific">Thraustotheca clavata</name>
    <dbReference type="NCBI Taxonomy" id="74557"/>
    <lineage>
        <taxon>Eukaryota</taxon>
        <taxon>Sar</taxon>
        <taxon>Stramenopiles</taxon>
        <taxon>Oomycota</taxon>
        <taxon>Saprolegniomycetes</taxon>
        <taxon>Saprolegniales</taxon>
        <taxon>Achlyaceae</taxon>
        <taxon>Thraustotheca</taxon>
    </lineage>
</organism>
<comment type="caution">
    <text evidence="3">The sequence shown here is derived from an EMBL/GenBank/DDBJ whole genome shotgun (WGS) entry which is preliminary data.</text>
</comment>
<dbReference type="GO" id="GO:0005615">
    <property type="term" value="C:extracellular space"/>
    <property type="evidence" value="ECO:0007669"/>
    <property type="project" value="TreeGrafter"/>
</dbReference>
<comment type="similarity">
    <text evidence="1">Belongs to the menorin family.</text>
</comment>
<name>A0A1W0A667_9STRA</name>
<dbReference type="AlphaFoldDB" id="A0A1W0A667"/>
<dbReference type="PANTHER" id="PTHR21184:SF6">
    <property type="entry name" value="CONSERVED PLASMA MEMBRANE PROTEIN"/>
    <property type="match status" value="1"/>
</dbReference>
<protein>
    <recommendedName>
        <fullName evidence="2">Menorin-like domain-containing protein</fullName>
    </recommendedName>
</protein>
<dbReference type="Proteomes" id="UP000243217">
    <property type="component" value="Unassembled WGS sequence"/>
</dbReference>
<reference evidence="3 4" key="1">
    <citation type="journal article" date="2014" name="Genome Biol. Evol.">
        <title>The secreted proteins of Achlya hypogyna and Thraustotheca clavata identify the ancestral oomycete secretome and reveal gene acquisitions by horizontal gene transfer.</title>
        <authorList>
            <person name="Misner I."/>
            <person name="Blouin N."/>
            <person name="Leonard G."/>
            <person name="Richards T.A."/>
            <person name="Lane C.E."/>
        </authorList>
    </citation>
    <scope>NUCLEOTIDE SEQUENCE [LARGE SCALE GENOMIC DNA]</scope>
    <source>
        <strain evidence="3 4">ATCC 34112</strain>
    </source>
</reference>
<sequence>MLQRATKSSPLHVPWAHAVNSKAKLADAIAKHLAIEADVLLNGKGIPVMAHPPATDSDLSLETFLREVSTSTNGILKLDFKSHVAFATSLEKICRIDASLRQRLWLNADILQGDKGSSPSFDATRFISEALECHVEKLSVGWTTSALSEEYSEEMIDEMLQLLQGINGATLPVKASLVRSSWAALEKVLTTSSHGFTLWSNEKLTEEEMIWLHTALETPTEFKGRTYYDLEGWSDLVAKMQW</sequence>
<dbReference type="PANTHER" id="PTHR21184">
    <property type="entry name" value="MENORIN (DENDRITIC BRANCHING PROTEIN)"/>
    <property type="match status" value="1"/>
</dbReference>